<evidence type="ECO:0000256" key="1">
    <source>
        <dbReference type="SAM" id="MobiDB-lite"/>
    </source>
</evidence>
<gene>
    <name evidence="3" type="ORF">GCM10009801_54200</name>
</gene>
<accession>A0ABP5HZX2</accession>
<sequence>MKTQERSAAGANRAATGTALAGDRLPSAPRERKPALAALAVLLVLLGALGATVLVMRAGDRIEAIAITERVPQGQPVPDSAIKSVMVAEDSDIKYVRWEQRGLLKKYRAATDLVDGAVLVGSMLTKEKGLADGKVVVGLSLKSGQYPARLEEGDSVAAYRVGDRGSSGGGTGGSGNGGTGGGSSSGRTDTLITEGARVQSIKKNTEDSSFSGDLPVSVVVDESDAAALTSAASSGEVSLVLGPGSGSGS</sequence>
<feature type="transmembrane region" description="Helical" evidence="2">
    <location>
        <begin position="35"/>
        <end position="56"/>
    </location>
</feature>
<evidence type="ECO:0008006" key="5">
    <source>
        <dbReference type="Google" id="ProtNLM"/>
    </source>
</evidence>
<evidence type="ECO:0000256" key="2">
    <source>
        <dbReference type="SAM" id="Phobius"/>
    </source>
</evidence>
<evidence type="ECO:0000313" key="4">
    <source>
        <dbReference type="Proteomes" id="UP001500016"/>
    </source>
</evidence>
<dbReference type="EMBL" id="BAAAPE010000013">
    <property type="protein sequence ID" value="GAA2089724.1"/>
    <property type="molecule type" value="Genomic_DNA"/>
</dbReference>
<protein>
    <recommendedName>
        <fullName evidence="5">SAF domain-containing protein</fullName>
    </recommendedName>
</protein>
<feature type="compositionally biased region" description="Gly residues" evidence="1">
    <location>
        <begin position="165"/>
        <end position="184"/>
    </location>
</feature>
<keyword evidence="2" id="KW-1133">Transmembrane helix</keyword>
<name>A0ABP5HZX2_9ACTN</name>
<evidence type="ECO:0000313" key="3">
    <source>
        <dbReference type="EMBL" id="GAA2089724.1"/>
    </source>
</evidence>
<comment type="caution">
    <text evidence="3">The sequence shown here is derived from an EMBL/GenBank/DDBJ whole genome shotgun (WGS) entry which is preliminary data.</text>
</comment>
<keyword evidence="4" id="KW-1185">Reference proteome</keyword>
<organism evidence="3 4">
    <name type="scientific">Streptomyces albiaxialis</name>
    <dbReference type="NCBI Taxonomy" id="329523"/>
    <lineage>
        <taxon>Bacteria</taxon>
        <taxon>Bacillati</taxon>
        <taxon>Actinomycetota</taxon>
        <taxon>Actinomycetes</taxon>
        <taxon>Kitasatosporales</taxon>
        <taxon>Streptomycetaceae</taxon>
        <taxon>Streptomyces</taxon>
    </lineage>
</organism>
<proteinExistence type="predicted"/>
<dbReference type="RefSeq" id="WP_344531906.1">
    <property type="nucleotide sequence ID" value="NZ_BAAAPE010000013.1"/>
</dbReference>
<keyword evidence="2" id="KW-0812">Transmembrane</keyword>
<dbReference type="Proteomes" id="UP001500016">
    <property type="component" value="Unassembled WGS sequence"/>
</dbReference>
<keyword evidence="2" id="KW-0472">Membrane</keyword>
<feature type="region of interest" description="Disordered" evidence="1">
    <location>
        <begin position="160"/>
        <end position="189"/>
    </location>
</feature>
<reference evidence="4" key="1">
    <citation type="journal article" date="2019" name="Int. J. Syst. Evol. Microbiol.">
        <title>The Global Catalogue of Microorganisms (GCM) 10K type strain sequencing project: providing services to taxonomists for standard genome sequencing and annotation.</title>
        <authorList>
            <consortium name="The Broad Institute Genomics Platform"/>
            <consortium name="The Broad Institute Genome Sequencing Center for Infectious Disease"/>
            <person name="Wu L."/>
            <person name="Ma J."/>
        </authorList>
    </citation>
    <scope>NUCLEOTIDE SEQUENCE [LARGE SCALE GENOMIC DNA]</scope>
    <source>
        <strain evidence="4">JCM 15478</strain>
    </source>
</reference>